<accession>A0A8J6HHJ8</accession>
<comment type="caution">
    <text evidence="5">The sequence shown here is derived from an EMBL/GenBank/DDBJ whole genome shotgun (WGS) entry which is preliminary data.</text>
</comment>
<organism evidence="5 6">
    <name type="scientific">Tenebrio molitor</name>
    <name type="common">Yellow mealworm beetle</name>
    <dbReference type="NCBI Taxonomy" id="7067"/>
    <lineage>
        <taxon>Eukaryota</taxon>
        <taxon>Metazoa</taxon>
        <taxon>Ecdysozoa</taxon>
        <taxon>Arthropoda</taxon>
        <taxon>Hexapoda</taxon>
        <taxon>Insecta</taxon>
        <taxon>Pterygota</taxon>
        <taxon>Neoptera</taxon>
        <taxon>Endopterygota</taxon>
        <taxon>Coleoptera</taxon>
        <taxon>Polyphaga</taxon>
        <taxon>Cucujiformia</taxon>
        <taxon>Tenebrionidae</taxon>
        <taxon>Tenebrio</taxon>
    </lineage>
</organism>
<protein>
    <recommendedName>
        <fullName evidence="7">Peroxisomal membrane protein 11C</fullName>
    </recommendedName>
</protein>
<evidence type="ECO:0000256" key="4">
    <source>
        <dbReference type="SAM" id="Phobius"/>
    </source>
</evidence>
<keyword evidence="1 4" id="KW-0472">Membrane</keyword>
<evidence type="ECO:0000256" key="1">
    <source>
        <dbReference type="ARBA" id="ARBA00023136"/>
    </source>
</evidence>
<dbReference type="Pfam" id="PF05648">
    <property type="entry name" value="PEX11"/>
    <property type="match status" value="1"/>
</dbReference>
<dbReference type="Proteomes" id="UP000719412">
    <property type="component" value="Unassembled WGS sequence"/>
</dbReference>
<dbReference type="AlphaFoldDB" id="A0A8J6HHJ8"/>
<dbReference type="PANTHER" id="PTHR20990">
    <property type="entry name" value="PEROXISOMAL BIOGENESIS FACTOR 11"/>
    <property type="match status" value="1"/>
</dbReference>
<evidence type="ECO:0008006" key="7">
    <source>
        <dbReference type="Google" id="ProtNLM"/>
    </source>
</evidence>
<keyword evidence="4" id="KW-0812">Transmembrane</keyword>
<dbReference type="InterPro" id="IPR008733">
    <property type="entry name" value="PEX11"/>
</dbReference>
<proteinExistence type="predicted"/>
<evidence type="ECO:0000313" key="6">
    <source>
        <dbReference type="Proteomes" id="UP000719412"/>
    </source>
</evidence>
<keyword evidence="6" id="KW-1185">Reference proteome</keyword>
<keyword evidence="2" id="KW-0576">Peroxisome</keyword>
<evidence type="ECO:0000313" key="5">
    <source>
        <dbReference type="EMBL" id="KAH0814513.1"/>
    </source>
</evidence>
<comment type="subcellular location">
    <subcellularLocation>
        <location evidence="3">Peroxisome membrane</location>
    </subcellularLocation>
</comment>
<dbReference type="InterPro" id="IPR026510">
    <property type="entry name" value="PEX11C_met"/>
</dbReference>
<reference evidence="5" key="1">
    <citation type="journal article" date="2020" name="J Insects Food Feed">
        <title>The yellow mealworm (Tenebrio molitor) genome: a resource for the emerging insects as food and feed industry.</title>
        <authorList>
            <person name="Eriksson T."/>
            <person name="Andere A."/>
            <person name="Kelstrup H."/>
            <person name="Emery V."/>
            <person name="Picard C."/>
        </authorList>
    </citation>
    <scope>NUCLEOTIDE SEQUENCE</scope>
    <source>
        <strain evidence="5">Stoneville</strain>
        <tissue evidence="5">Whole head</tissue>
    </source>
</reference>
<sequence>MSGSVSVILDEICALLDTYKGRDKILRTLCYSTKLIGGVHSNKVLAEKFLLFSKHMSNTRATLRLLDDLPMLKYNLEYGFGKEEPDKLMAALGVTTNVIDQVYYPIEKVAWLAENRLVTGVDNNKWDTISSIFWVASIYLTLMRSLRYVSVLQKHKTCVMKTEENPALEKLLARQNYEILTCVRLCLDFVHAVNTLPKGFLWSSKLNTWHIGLIATTSSLLGIYQIFAKRDL</sequence>
<evidence type="ECO:0000256" key="2">
    <source>
        <dbReference type="ARBA" id="ARBA00023140"/>
    </source>
</evidence>
<keyword evidence="4" id="KW-1133">Transmembrane helix</keyword>
<feature type="transmembrane region" description="Helical" evidence="4">
    <location>
        <begin position="209"/>
        <end position="227"/>
    </location>
</feature>
<dbReference type="GO" id="GO:0005778">
    <property type="term" value="C:peroxisomal membrane"/>
    <property type="evidence" value="ECO:0007669"/>
    <property type="project" value="UniProtKB-SubCell"/>
</dbReference>
<name>A0A8J6HHJ8_TENMO</name>
<dbReference type="PANTHER" id="PTHR20990:SF1">
    <property type="entry name" value="PEROXISOMAL MEMBRANE PROTEIN 11C"/>
    <property type="match status" value="1"/>
</dbReference>
<evidence type="ECO:0000256" key="3">
    <source>
        <dbReference type="ARBA" id="ARBA00046271"/>
    </source>
</evidence>
<dbReference type="EMBL" id="JABDTM020024222">
    <property type="protein sequence ID" value="KAH0814513.1"/>
    <property type="molecule type" value="Genomic_DNA"/>
</dbReference>
<dbReference type="GO" id="GO:0016559">
    <property type="term" value="P:peroxisome fission"/>
    <property type="evidence" value="ECO:0007669"/>
    <property type="project" value="InterPro"/>
</dbReference>
<reference evidence="5" key="2">
    <citation type="submission" date="2021-08" db="EMBL/GenBank/DDBJ databases">
        <authorList>
            <person name="Eriksson T."/>
        </authorList>
    </citation>
    <scope>NUCLEOTIDE SEQUENCE</scope>
    <source>
        <strain evidence="5">Stoneville</strain>
        <tissue evidence="5">Whole head</tissue>
    </source>
</reference>
<gene>
    <name evidence="5" type="ORF">GEV33_008281</name>
</gene>